<dbReference type="OrthoDB" id="1261237at2"/>
<protein>
    <recommendedName>
        <fullName evidence="2">DUF6705 domain-containing protein</fullName>
    </recommendedName>
</protein>
<evidence type="ECO:0000259" key="2">
    <source>
        <dbReference type="Pfam" id="PF20448"/>
    </source>
</evidence>
<proteinExistence type="predicted"/>
<dbReference type="Pfam" id="PF20448">
    <property type="entry name" value="DUF6705"/>
    <property type="match status" value="1"/>
</dbReference>
<evidence type="ECO:0000313" key="3">
    <source>
        <dbReference type="EMBL" id="RAR48102.1"/>
    </source>
</evidence>
<evidence type="ECO:0000256" key="1">
    <source>
        <dbReference type="SAM" id="SignalP"/>
    </source>
</evidence>
<gene>
    <name evidence="3" type="ORF">B0I10_106104</name>
</gene>
<name>A0A328WP64_9FLAO</name>
<keyword evidence="4" id="KW-1185">Reference proteome</keyword>
<evidence type="ECO:0000313" key="4">
    <source>
        <dbReference type="Proteomes" id="UP000249518"/>
    </source>
</evidence>
<feature type="signal peptide" evidence="1">
    <location>
        <begin position="1"/>
        <end position="19"/>
    </location>
</feature>
<reference evidence="3 4" key="1">
    <citation type="submission" date="2018-06" db="EMBL/GenBank/DDBJ databases">
        <title>Genomic Encyclopedia of Type Strains, Phase III (KMG-III): the genomes of soil and plant-associated and newly described type strains.</title>
        <authorList>
            <person name="Whitman W."/>
        </authorList>
    </citation>
    <scope>NUCLEOTIDE SEQUENCE [LARGE SCALE GENOMIC DNA]</scope>
    <source>
        <strain evidence="3 4">CGMCC 1.12504</strain>
    </source>
</reference>
<feature type="chain" id="PRO_5016427174" description="DUF6705 domain-containing protein" evidence="1">
    <location>
        <begin position="20"/>
        <end position="204"/>
    </location>
</feature>
<sequence length="204" mass="23061">MKQIATLLLFLLFSGFCVAQTKSYTSIKNIDGPDYAETGVYYKDLDNIFDNFTGTYLYDENGIYLKFVLQKKEVSSMNNFYFEDMIIGGYQLKINKIEIANVLDDVSSNFSNGIKHVISCNLILPGGGYGFCEECPSSERWLMGYIKDITTGKSCELRMRKSTHNGQEAIKIEMFRGMETRVAGSPTPLAISLPLFQELILIKQ</sequence>
<dbReference type="InterPro" id="IPR046551">
    <property type="entry name" value="DUF6705"/>
</dbReference>
<keyword evidence="1" id="KW-0732">Signal</keyword>
<dbReference type="AlphaFoldDB" id="A0A328WP64"/>
<organism evidence="3 4">
    <name type="scientific">Flavobacterium lacus</name>
    <dbReference type="NCBI Taxonomy" id="1353778"/>
    <lineage>
        <taxon>Bacteria</taxon>
        <taxon>Pseudomonadati</taxon>
        <taxon>Bacteroidota</taxon>
        <taxon>Flavobacteriia</taxon>
        <taxon>Flavobacteriales</taxon>
        <taxon>Flavobacteriaceae</taxon>
        <taxon>Flavobacterium</taxon>
    </lineage>
</organism>
<dbReference type="Proteomes" id="UP000249518">
    <property type="component" value="Unassembled WGS sequence"/>
</dbReference>
<dbReference type="EMBL" id="QLSV01000006">
    <property type="protein sequence ID" value="RAR48102.1"/>
    <property type="molecule type" value="Genomic_DNA"/>
</dbReference>
<dbReference type="RefSeq" id="WP_112085934.1">
    <property type="nucleotide sequence ID" value="NZ_QLSV01000006.1"/>
</dbReference>
<comment type="caution">
    <text evidence="3">The sequence shown here is derived from an EMBL/GenBank/DDBJ whole genome shotgun (WGS) entry which is preliminary data.</text>
</comment>
<accession>A0A328WP64</accession>
<feature type="domain" description="DUF6705" evidence="2">
    <location>
        <begin position="1"/>
        <end position="204"/>
    </location>
</feature>